<name>A0ABS5BTU3_9BACT</name>
<sequence length="204" mass="23613">MSRFYRKTAPGVRNGRVQKQNNWALSPGVYYNTQTRLVIDRRKPGEGYRHLLLKRDVERFIALIPNWGALAVGLDLVSLDCGRRGCDGWYNRGVLGICAWPKEMSYALDLPWFAEHRRFLARIGARIEDGGPGRDVTIHWTDSTARAYQLCHVFLHELGHHADRMHTRMKKDNGPRGEDFAEDYAFDLEREVLERYFGEFGFPA</sequence>
<keyword evidence="2" id="KW-1185">Reference proteome</keyword>
<evidence type="ECO:0000313" key="2">
    <source>
        <dbReference type="Proteomes" id="UP000676565"/>
    </source>
</evidence>
<organism evidence="1 2">
    <name type="scientific">Gemmata palustris</name>
    <dbReference type="NCBI Taxonomy" id="2822762"/>
    <lineage>
        <taxon>Bacteria</taxon>
        <taxon>Pseudomonadati</taxon>
        <taxon>Planctomycetota</taxon>
        <taxon>Planctomycetia</taxon>
        <taxon>Gemmatales</taxon>
        <taxon>Gemmataceae</taxon>
        <taxon>Gemmata</taxon>
    </lineage>
</organism>
<accession>A0ABS5BTU3</accession>
<dbReference type="Proteomes" id="UP000676565">
    <property type="component" value="Unassembled WGS sequence"/>
</dbReference>
<gene>
    <name evidence="1" type="ORF">J8F10_17900</name>
</gene>
<comment type="caution">
    <text evidence="1">The sequence shown here is derived from an EMBL/GenBank/DDBJ whole genome shotgun (WGS) entry which is preliminary data.</text>
</comment>
<protein>
    <submittedName>
        <fullName evidence="1">Uncharacterized protein</fullName>
    </submittedName>
</protein>
<evidence type="ECO:0000313" key="1">
    <source>
        <dbReference type="EMBL" id="MBP3957141.1"/>
    </source>
</evidence>
<proteinExistence type="predicted"/>
<dbReference type="EMBL" id="JAGKQQ010000001">
    <property type="protein sequence ID" value="MBP3957141.1"/>
    <property type="molecule type" value="Genomic_DNA"/>
</dbReference>
<reference evidence="1 2" key="1">
    <citation type="submission" date="2021-04" db="EMBL/GenBank/DDBJ databases">
        <authorList>
            <person name="Ivanova A."/>
        </authorList>
    </citation>
    <scope>NUCLEOTIDE SEQUENCE [LARGE SCALE GENOMIC DNA]</scope>
    <source>
        <strain evidence="1 2">G18</strain>
    </source>
</reference>
<dbReference type="RefSeq" id="WP_210655925.1">
    <property type="nucleotide sequence ID" value="NZ_JAGKQQ010000001.1"/>
</dbReference>